<dbReference type="InterPro" id="IPR007145">
    <property type="entry name" value="MAP65_Ase1_PRC1"/>
</dbReference>
<dbReference type="GO" id="GO:0051256">
    <property type="term" value="P:mitotic spindle midzone assembly"/>
    <property type="evidence" value="ECO:0007669"/>
    <property type="project" value="TreeGrafter"/>
</dbReference>
<organism evidence="1 2">
    <name type="scientific">Ancylostoma ceylanicum</name>
    <dbReference type="NCBI Taxonomy" id="53326"/>
    <lineage>
        <taxon>Eukaryota</taxon>
        <taxon>Metazoa</taxon>
        <taxon>Ecdysozoa</taxon>
        <taxon>Nematoda</taxon>
        <taxon>Chromadorea</taxon>
        <taxon>Rhabditida</taxon>
        <taxon>Rhabditina</taxon>
        <taxon>Rhabditomorpha</taxon>
        <taxon>Strongyloidea</taxon>
        <taxon>Ancylostomatidae</taxon>
        <taxon>Ancylostomatinae</taxon>
        <taxon>Ancylostoma</taxon>
    </lineage>
</organism>
<dbReference type="GO" id="GO:0005737">
    <property type="term" value="C:cytoplasm"/>
    <property type="evidence" value="ECO:0007669"/>
    <property type="project" value="TreeGrafter"/>
</dbReference>
<keyword evidence="2" id="KW-1185">Reference proteome</keyword>
<proteinExistence type="predicted"/>
<gene>
    <name evidence="1" type="ORF">ANCCEY_05998</name>
</gene>
<protein>
    <submittedName>
        <fullName evidence="1">Uncharacterized protein</fullName>
    </submittedName>
</protein>
<reference evidence="1 2" key="1">
    <citation type="submission" date="2013-05" db="EMBL/GenBank/DDBJ databases">
        <title>Draft genome of the parasitic nematode Anyclostoma ceylanicum.</title>
        <authorList>
            <person name="Mitreva M."/>
        </authorList>
    </citation>
    <scope>NUCLEOTIDE SEQUENCE [LARGE SCALE GENOMIC DNA]</scope>
</reference>
<dbReference type="AlphaFoldDB" id="A0A0D6LXV9"/>
<dbReference type="GO" id="GO:0008017">
    <property type="term" value="F:microtubule binding"/>
    <property type="evidence" value="ECO:0007669"/>
    <property type="project" value="InterPro"/>
</dbReference>
<dbReference type="GO" id="GO:1990023">
    <property type="term" value="C:mitotic spindle midzone"/>
    <property type="evidence" value="ECO:0007669"/>
    <property type="project" value="TreeGrafter"/>
</dbReference>
<dbReference type="Proteomes" id="UP000054495">
    <property type="component" value="Unassembled WGS sequence"/>
</dbReference>
<sequence length="428" mass="49799">MVTAVASDIENGLNRIERMRSQLGMEPWENRKAPPGSVELLKSIESEIKKLRPLYEARQQEQEQLIEQLEQLSYRLGIEEENPARGCDDELLPTEKVRALEARRLRYNDMLQKRVRQASKWQKDMKKFAAVVGRSVDADDENIQTILNLDFTKDVCLSESMMNSIESCYTQLYEMYSEHVQEKEFRWMELHTRLAELWELCHVADIERMIPSSYDPEKHTEKDFERITTEISRLECLYEARKEVFDILTKWKSKWAEKMAIEEKKKSAEYFQNRGRENNVFMDAKIERTLSEFTLPKLLKSLIVAYDNYRESHPNDDIRVDGFTPPDYVKWVIDEYNASKEVERKTRVTCCTRLTRSRAFSVNSSLDSLADAAQSGVYKCVENAAVGSRKVAAKTSELVQAGATSQAPSLRFSFHTESMLQFDDIIDT</sequence>
<evidence type="ECO:0000313" key="2">
    <source>
        <dbReference type="Proteomes" id="UP000054495"/>
    </source>
</evidence>
<dbReference type="PANTHER" id="PTHR19321">
    <property type="entry name" value="PROTEIN REGULATOR OF CYTOKINESIS 1 PRC1-RELATED"/>
    <property type="match status" value="1"/>
</dbReference>
<dbReference type="PANTHER" id="PTHR19321:SF41">
    <property type="entry name" value="FASCETTO-RELATED"/>
    <property type="match status" value="1"/>
</dbReference>
<dbReference type="EMBL" id="KE124922">
    <property type="protein sequence ID" value="EPB74936.1"/>
    <property type="molecule type" value="Genomic_DNA"/>
</dbReference>
<dbReference type="Pfam" id="PF03999">
    <property type="entry name" value="MAP65_ASE1"/>
    <property type="match status" value="1"/>
</dbReference>
<evidence type="ECO:0000313" key="1">
    <source>
        <dbReference type="EMBL" id="EPB74936.1"/>
    </source>
</evidence>
<name>A0A0D6LXV9_9BILA</name>
<accession>A0A0D6LXV9</accession>
<dbReference type="Gene3D" id="1.20.58.1520">
    <property type="match status" value="1"/>
</dbReference>